<dbReference type="Proteomes" id="UP001283212">
    <property type="component" value="Unassembled WGS sequence"/>
</dbReference>
<reference evidence="1 2" key="1">
    <citation type="submission" date="2023-06" db="EMBL/GenBank/DDBJ databases">
        <title>Genome sequence of Methancorpusculaceae sp. Cs1.</title>
        <authorList>
            <person name="Protasov E."/>
            <person name="Platt K."/>
            <person name="Poehlein A."/>
            <person name="Daniel R."/>
            <person name="Brune A."/>
        </authorList>
    </citation>
    <scope>NUCLEOTIDE SEQUENCE [LARGE SCALE GENOMIC DNA]</scope>
    <source>
        <strain evidence="1 2">Cs1</strain>
    </source>
</reference>
<dbReference type="RefSeq" id="WP_338095692.1">
    <property type="nucleotide sequence ID" value="NZ_JAWDKB010000002.1"/>
</dbReference>
<comment type="caution">
    <text evidence="1">The sequence shown here is derived from an EMBL/GenBank/DDBJ whole genome shotgun (WGS) entry which is preliminary data.</text>
</comment>
<dbReference type="AlphaFoldDB" id="A0AAE4MFB7"/>
<gene>
    <name evidence="1" type="ORF">McpCs1_05270</name>
</gene>
<dbReference type="EMBL" id="JAWDKB010000002">
    <property type="protein sequence ID" value="MDV0443159.1"/>
    <property type="molecule type" value="Genomic_DNA"/>
</dbReference>
<accession>A0AAE4MFB7</accession>
<evidence type="ECO:0008006" key="3">
    <source>
        <dbReference type="Google" id="ProtNLM"/>
    </source>
</evidence>
<keyword evidence="2" id="KW-1185">Reference proteome</keyword>
<organism evidence="1 2">
    <name type="scientific">Methanorbis rubei</name>
    <dbReference type="NCBI Taxonomy" id="3028300"/>
    <lineage>
        <taxon>Archaea</taxon>
        <taxon>Methanobacteriati</taxon>
        <taxon>Methanobacteriota</taxon>
        <taxon>Stenosarchaea group</taxon>
        <taxon>Methanomicrobia</taxon>
        <taxon>Methanomicrobiales</taxon>
        <taxon>Methanocorpusculaceae</taxon>
        <taxon>Methanorbis</taxon>
    </lineage>
</organism>
<evidence type="ECO:0000313" key="1">
    <source>
        <dbReference type="EMBL" id="MDV0443159.1"/>
    </source>
</evidence>
<name>A0AAE4MFB7_9EURY</name>
<proteinExistence type="predicted"/>
<evidence type="ECO:0000313" key="2">
    <source>
        <dbReference type="Proteomes" id="UP001283212"/>
    </source>
</evidence>
<dbReference type="PROSITE" id="PS51257">
    <property type="entry name" value="PROKAR_LIPOPROTEIN"/>
    <property type="match status" value="1"/>
</dbReference>
<sequence length="567" mass="62691">MRIEHTHKLLLIVLIGCVVAVLSAGCITAEKQIIYNEVPVNDQTEEVLAEFAKNLRNADLTPTLDLYYLSDQIGRVETEQDVHDIIVDYYAKNIWMNRVVYYDNATGSSVEAPISSQGKISDIVPVPTEKDFIAAGGVFGIGPVYIPDLGWMELVYAPVFSPTGEYKGCLLVVAELYHLLEEHELLSDTGVAYGNYTVLLTNHEGVITYATQQEYIGTKLEKGVPNKIGDSIIVLQDGVSGAYQYAGDNTSITTAWEKTFVHKNEFTIYLTKKEYVPAVSYEDQFTPEPDQMRSEVTAVWRYAVTSGSDAAMKRINEGFYFYEMYAVSSDGTILAASPEKKDKIGLNYINVRGRYGTSYMDHMITTAQQGGGYVTYFKASDDTQIPEAGLFTIAYVMPVNDDWFIVGVSPGSTNYTKINNNLRGDVVAVARAVVGYAHDNGIESVIEKIVDNPGANGTLFTEEISTNISDLTIMDYNGTVYANLQHPEMAGENAMHYTDLFGASTIRKSVINAKSGGGISYDYQWNETPGYADLWLCSIEPIDDTYFVMAGTPVITTENYVKAGFRK</sequence>
<protein>
    <recommendedName>
        <fullName evidence="3">Cache domain-containing protein</fullName>
    </recommendedName>
</protein>
<dbReference type="Gene3D" id="3.30.450.20">
    <property type="entry name" value="PAS domain"/>
    <property type="match status" value="1"/>
</dbReference>